<dbReference type="EMBL" id="CSTD01000002">
    <property type="protein sequence ID" value="CPR11225.1"/>
    <property type="molecule type" value="Genomic_DNA"/>
</dbReference>
<sequence length="235" mass="24344">MEDELRASFSRLRADAPIGAAIAAPGGATVSLGEWSTGVAWSTIKVPLAIAALRADPARAQGHLAAAIARSDNPASEALWSQLGEPPEAARRVQAVIAEAGDGQTVVESRRLRDGFTPFGQTRWSLRAQACFAARLPALDGAAPVIELMSSLTPAQRWGLAAKGIAAKGGWGPGLRGDYLVRQFGTVPSASGQAGVALAAQAESLEAGVDLVNRMADWLAGHLSALTERKAPHRG</sequence>
<proteinExistence type="predicted"/>
<accession>A0A0U0W8D8</accession>
<dbReference type="Proteomes" id="UP000198875">
    <property type="component" value="Unassembled WGS sequence"/>
</dbReference>
<gene>
    <name evidence="1" type="ORF">BN971_02505</name>
</gene>
<name>A0A0U0W8D8_MYCBE</name>
<protein>
    <recommendedName>
        <fullName evidence="3">Beta-lactamase</fullName>
    </recommendedName>
</protein>
<dbReference type="InterPro" id="IPR012338">
    <property type="entry name" value="Beta-lactam/transpept-like"/>
</dbReference>
<dbReference type="AlphaFoldDB" id="A0A0U0W8D8"/>
<dbReference type="Gene3D" id="3.40.710.10">
    <property type="entry name" value="DD-peptidase/beta-lactamase superfamily"/>
    <property type="match status" value="1"/>
</dbReference>
<dbReference type="OrthoDB" id="3729831at2"/>
<dbReference type="RefSeq" id="WP_085182714.1">
    <property type="nucleotide sequence ID" value="NZ_CSTD01000002.1"/>
</dbReference>
<organism evidence="1 2">
    <name type="scientific">Mycobacterium bohemicum DSM 44277</name>
    <dbReference type="NCBI Taxonomy" id="1236609"/>
    <lineage>
        <taxon>Bacteria</taxon>
        <taxon>Bacillati</taxon>
        <taxon>Actinomycetota</taxon>
        <taxon>Actinomycetes</taxon>
        <taxon>Mycobacteriales</taxon>
        <taxon>Mycobacteriaceae</taxon>
        <taxon>Mycobacterium</taxon>
    </lineage>
</organism>
<evidence type="ECO:0000313" key="2">
    <source>
        <dbReference type="Proteomes" id="UP000198875"/>
    </source>
</evidence>
<evidence type="ECO:0000313" key="1">
    <source>
        <dbReference type="EMBL" id="CPR11225.1"/>
    </source>
</evidence>
<dbReference type="SUPFAM" id="SSF56601">
    <property type="entry name" value="beta-lactamase/transpeptidase-like"/>
    <property type="match status" value="1"/>
</dbReference>
<reference evidence="1 2" key="1">
    <citation type="submission" date="2015-03" db="EMBL/GenBank/DDBJ databases">
        <authorList>
            <person name="Murphy D."/>
        </authorList>
    </citation>
    <scope>NUCLEOTIDE SEQUENCE [LARGE SCALE GENOMIC DNA]</scope>
    <source>
        <strain evidence="1 2">DSM 44277</strain>
    </source>
</reference>
<evidence type="ECO:0008006" key="3">
    <source>
        <dbReference type="Google" id="ProtNLM"/>
    </source>
</evidence>